<protein>
    <submittedName>
        <fullName evidence="1">Uncharacterized protein</fullName>
    </submittedName>
</protein>
<comment type="caution">
    <text evidence="1">The sequence shown here is derived from an EMBL/GenBank/DDBJ whole genome shotgun (WGS) entry which is preliminary data.</text>
</comment>
<evidence type="ECO:0000313" key="2">
    <source>
        <dbReference type="Proteomes" id="UP001230188"/>
    </source>
</evidence>
<reference evidence="1" key="1">
    <citation type="submission" date="2023-01" db="EMBL/GenBank/DDBJ databases">
        <title>Metagenome sequencing of chrysophaentin producing Chrysophaeum taylorii.</title>
        <authorList>
            <person name="Davison J."/>
            <person name="Bewley C."/>
        </authorList>
    </citation>
    <scope>NUCLEOTIDE SEQUENCE</scope>
    <source>
        <strain evidence="1">NIES-1699</strain>
    </source>
</reference>
<gene>
    <name evidence="1" type="ORF">CTAYLR_002265</name>
</gene>
<dbReference type="AlphaFoldDB" id="A0AAD7UPL7"/>
<evidence type="ECO:0000313" key="1">
    <source>
        <dbReference type="EMBL" id="KAJ8613360.1"/>
    </source>
</evidence>
<name>A0AAD7UPL7_9STRA</name>
<accession>A0AAD7UPL7</accession>
<keyword evidence="2" id="KW-1185">Reference proteome</keyword>
<sequence>MALSAALDSADVDYWSASVSSPKVGKRLDRSTRCRYAHHHEAFEEHGDEDEEESRWSLDWMSSEAPVARVLALALSFAVASRSLTGSTVFSLALFAADSRLRTCALHCRDTLSRFLGAAEPPPEQSVPRRTGDLARFQGEWTLDAKRSDSPVVQLHALGLPWAARVALARSPRTKRIRLFDLEWREITTTLVVNRAEILLLDGRPQTHKHPVDSTPIVVWTAVGARPNAAPPPHPARRFDVSPDAVVSIMYYERDASVATITRTIEDDGTYKVVNDLQVGQPKDDGSPPTCIVTRTYFRRR</sequence>
<proteinExistence type="predicted"/>
<dbReference type="EMBL" id="JAQMWT010000029">
    <property type="protein sequence ID" value="KAJ8613360.1"/>
    <property type="molecule type" value="Genomic_DNA"/>
</dbReference>
<organism evidence="1 2">
    <name type="scientific">Chrysophaeum taylorii</name>
    <dbReference type="NCBI Taxonomy" id="2483200"/>
    <lineage>
        <taxon>Eukaryota</taxon>
        <taxon>Sar</taxon>
        <taxon>Stramenopiles</taxon>
        <taxon>Ochrophyta</taxon>
        <taxon>Pelagophyceae</taxon>
        <taxon>Pelagomonadales</taxon>
        <taxon>Pelagomonadaceae</taxon>
        <taxon>Chrysophaeum</taxon>
    </lineage>
</organism>
<dbReference type="Proteomes" id="UP001230188">
    <property type="component" value="Unassembled WGS sequence"/>
</dbReference>